<comment type="caution">
    <text evidence="3">The sequence shown here is derived from an EMBL/GenBank/DDBJ whole genome shotgun (WGS) entry which is preliminary data.</text>
</comment>
<organism evidence="3 4">
    <name type="scientific">Fusarium circinatum</name>
    <name type="common">Pitch canker fungus</name>
    <name type="synonym">Gibberella circinata</name>
    <dbReference type="NCBI Taxonomy" id="48490"/>
    <lineage>
        <taxon>Eukaryota</taxon>
        <taxon>Fungi</taxon>
        <taxon>Dikarya</taxon>
        <taxon>Ascomycota</taxon>
        <taxon>Pezizomycotina</taxon>
        <taxon>Sordariomycetes</taxon>
        <taxon>Hypocreomycetidae</taxon>
        <taxon>Hypocreales</taxon>
        <taxon>Nectriaceae</taxon>
        <taxon>Fusarium</taxon>
        <taxon>Fusarium fujikuroi species complex</taxon>
    </lineage>
</organism>
<reference evidence="4" key="1">
    <citation type="journal article" date="2020" name="BMC Genomics">
        <title>Correction to: Identification and distribution of gene clusters required for synthesis of sphingolipid metabolism inhibitors in diverse species of the filamentous fungus Fusarium.</title>
        <authorList>
            <person name="Kim H.S."/>
            <person name="Lohmar J.M."/>
            <person name="Busman M."/>
            <person name="Brown D.W."/>
            <person name="Naumann T.A."/>
            <person name="Divon H.H."/>
            <person name="Lysoe E."/>
            <person name="Uhlig S."/>
            <person name="Proctor R.H."/>
        </authorList>
    </citation>
    <scope>NUCLEOTIDE SEQUENCE [LARGE SCALE GENOMIC DNA]</scope>
    <source>
        <strain evidence="4">NRRL 25331</strain>
    </source>
</reference>
<keyword evidence="1" id="KW-0175">Coiled coil</keyword>
<evidence type="ECO:0000313" key="4">
    <source>
        <dbReference type="Proteomes" id="UP000572754"/>
    </source>
</evidence>
<dbReference type="Proteomes" id="UP000572754">
    <property type="component" value="Unassembled WGS sequence"/>
</dbReference>
<evidence type="ECO:0000256" key="2">
    <source>
        <dbReference type="SAM" id="MobiDB-lite"/>
    </source>
</evidence>
<gene>
    <name evidence="3" type="ORF">FCIRC_9309</name>
</gene>
<sequence length="145" mass="17590">MPDKLLDRRKDVPTSTTRREPEKELVERIHRANFEINKLEVDKEYVKKRIDKLRQGKDQLKEIIKRTWDREEESKQKGQKAQRQKPAILARSYILELEKHEKEIKAVEYMLEDLDRRQNKWDLELKNLRDLETKGRNSVAKVQKQ</sequence>
<evidence type="ECO:0000313" key="3">
    <source>
        <dbReference type="EMBL" id="KAF5669366.1"/>
    </source>
</evidence>
<protein>
    <submittedName>
        <fullName evidence="3">Uncharacterized protein</fullName>
    </submittedName>
</protein>
<dbReference type="AlphaFoldDB" id="A0A8H5TGK5"/>
<feature type="coiled-coil region" evidence="1">
    <location>
        <begin position="97"/>
        <end position="131"/>
    </location>
</feature>
<keyword evidence="4" id="KW-1185">Reference proteome</keyword>
<dbReference type="EMBL" id="JAAQPE010000325">
    <property type="protein sequence ID" value="KAF5669366.1"/>
    <property type="molecule type" value="Genomic_DNA"/>
</dbReference>
<evidence type="ECO:0000256" key="1">
    <source>
        <dbReference type="SAM" id="Coils"/>
    </source>
</evidence>
<reference evidence="3 4" key="2">
    <citation type="submission" date="2020-05" db="EMBL/GenBank/DDBJ databases">
        <title>Identification and distribution of gene clusters putatively required for synthesis of sphingolipid metabolism inhibitors in phylogenetically diverse species of the filamentous fungus Fusarium.</title>
        <authorList>
            <person name="Kim H.-S."/>
            <person name="Busman M."/>
            <person name="Brown D.W."/>
            <person name="Divon H."/>
            <person name="Uhlig S."/>
            <person name="Proctor R.H."/>
        </authorList>
    </citation>
    <scope>NUCLEOTIDE SEQUENCE [LARGE SCALE GENOMIC DNA]</scope>
    <source>
        <strain evidence="3 4">NRRL 25331</strain>
    </source>
</reference>
<proteinExistence type="predicted"/>
<accession>A0A8H5TGK5</accession>
<name>A0A8H5TGK5_FUSCI</name>
<feature type="region of interest" description="Disordered" evidence="2">
    <location>
        <begin position="1"/>
        <end position="24"/>
    </location>
</feature>